<feature type="region of interest" description="Disordered" evidence="1">
    <location>
        <begin position="699"/>
        <end position="734"/>
    </location>
</feature>
<feature type="compositionally biased region" description="Polar residues" evidence="1">
    <location>
        <begin position="50"/>
        <end position="60"/>
    </location>
</feature>
<organism evidence="2 3">
    <name type="scientific">Mycena alexandri</name>
    <dbReference type="NCBI Taxonomy" id="1745969"/>
    <lineage>
        <taxon>Eukaryota</taxon>
        <taxon>Fungi</taxon>
        <taxon>Dikarya</taxon>
        <taxon>Basidiomycota</taxon>
        <taxon>Agaricomycotina</taxon>
        <taxon>Agaricomycetes</taxon>
        <taxon>Agaricomycetidae</taxon>
        <taxon>Agaricales</taxon>
        <taxon>Marasmiineae</taxon>
        <taxon>Mycenaceae</taxon>
        <taxon>Mycena</taxon>
    </lineage>
</organism>
<keyword evidence="3" id="KW-1185">Reference proteome</keyword>
<feature type="compositionally biased region" description="Low complexity" evidence="1">
    <location>
        <begin position="319"/>
        <end position="337"/>
    </location>
</feature>
<feature type="region of interest" description="Disordered" evidence="1">
    <location>
        <begin position="319"/>
        <end position="561"/>
    </location>
</feature>
<evidence type="ECO:0000313" key="3">
    <source>
        <dbReference type="Proteomes" id="UP001218188"/>
    </source>
</evidence>
<feature type="compositionally biased region" description="Acidic residues" evidence="1">
    <location>
        <begin position="1222"/>
        <end position="1241"/>
    </location>
</feature>
<feature type="compositionally biased region" description="Low complexity" evidence="1">
    <location>
        <begin position="1443"/>
        <end position="1459"/>
    </location>
</feature>
<feature type="compositionally biased region" description="Acidic residues" evidence="1">
    <location>
        <begin position="415"/>
        <end position="438"/>
    </location>
</feature>
<comment type="caution">
    <text evidence="2">The sequence shown here is derived from an EMBL/GenBank/DDBJ whole genome shotgun (WGS) entry which is preliminary data.</text>
</comment>
<feature type="compositionally biased region" description="Low complexity" evidence="1">
    <location>
        <begin position="148"/>
        <end position="162"/>
    </location>
</feature>
<feature type="region of interest" description="Disordered" evidence="1">
    <location>
        <begin position="576"/>
        <end position="602"/>
    </location>
</feature>
<name>A0AAD6S546_9AGAR</name>
<dbReference type="EMBL" id="JARJCM010000234">
    <property type="protein sequence ID" value="KAJ7021391.1"/>
    <property type="molecule type" value="Genomic_DNA"/>
</dbReference>
<feature type="region of interest" description="Disordered" evidence="1">
    <location>
        <begin position="1153"/>
        <end position="1189"/>
    </location>
</feature>
<feature type="region of interest" description="Disordered" evidence="1">
    <location>
        <begin position="1209"/>
        <end position="1261"/>
    </location>
</feature>
<feature type="compositionally biased region" description="Low complexity" evidence="1">
    <location>
        <begin position="398"/>
        <end position="414"/>
    </location>
</feature>
<evidence type="ECO:0000256" key="1">
    <source>
        <dbReference type="SAM" id="MobiDB-lite"/>
    </source>
</evidence>
<feature type="region of interest" description="Disordered" evidence="1">
    <location>
        <begin position="618"/>
        <end position="643"/>
    </location>
</feature>
<proteinExistence type="predicted"/>
<feature type="region of interest" description="Disordered" evidence="1">
    <location>
        <begin position="774"/>
        <end position="802"/>
    </location>
</feature>
<feature type="compositionally biased region" description="Basic residues" evidence="1">
    <location>
        <begin position="64"/>
        <end position="73"/>
    </location>
</feature>
<dbReference type="Proteomes" id="UP001218188">
    <property type="component" value="Unassembled WGS sequence"/>
</dbReference>
<dbReference type="PANTHER" id="PTHR35711:SF1">
    <property type="entry name" value="ECTODERMAL, ISOFORM F"/>
    <property type="match status" value="1"/>
</dbReference>
<feature type="region of interest" description="Disordered" evidence="1">
    <location>
        <begin position="1390"/>
        <end position="1409"/>
    </location>
</feature>
<feature type="region of interest" description="Disordered" evidence="1">
    <location>
        <begin position="882"/>
        <end position="960"/>
    </location>
</feature>
<protein>
    <submittedName>
        <fullName evidence="2">Uncharacterized protein</fullName>
    </submittedName>
</protein>
<feature type="compositionally biased region" description="Polar residues" evidence="1">
    <location>
        <begin position="279"/>
        <end position="291"/>
    </location>
</feature>
<feature type="compositionally biased region" description="Acidic residues" evidence="1">
    <location>
        <begin position="721"/>
        <end position="734"/>
    </location>
</feature>
<reference evidence="2" key="1">
    <citation type="submission" date="2023-03" db="EMBL/GenBank/DDBJ databases">
        <title>Massive genome expansion in bonnet fungi (Mycena s.s.) driven by repeated elements and novel gene families across ecological guilds.</title>
        <authorList>
            <consortium name="Lawrence Berkeley National Laboratory"/>
            <person name="Harder C.B."/>
            <person name="Miyauchi S."/>
            <person name="Viragh M."/>
            <person name="Kuo A."/>
            <person name="Thoen E."/>
            <person name="Andreopoulos B."/>
            <person name="Lu D."/>
            <person name="Skrede I."/>
            <person name="Drula E."/>
            <person name="Henrissat B."/>
            <person name="Morin E."/>
            <person name="Kohler A."/>
            <person name="Barry K."/>
            <person name="LaButti K."/>
            <person name="Morin E."/>
            <person name="Salamov A."/>
            <person name="Lipzen A."/>
            <person name="Mereny Z."/>
            <person name="Hegedus B."/>
            <person name="Baldrian P."/>
            <person name="Stursova M."/>
            <person name="Weitz H."/>
            <person name="Taylor A."/>
            <person name="Grigoriev I.V."/>
            <person name="Nagy L.G."/>
            <person name="Martin F."/>
            <person name="Kauserud H."/>
        </authorList>
    </citation>
    <scope>NUCLEOTIDE SEQUENCE</scope>
    <source>
        <strain evidence="2">CBHHK200</strain>
    </source>
</reference>
<feature type="compositionally biased region" description="Low complexity" evidence="1">
    <location>
        <begin position="189"/>
        <end position="201"/>
    </location>
</feature>
<dbReference type="PANTHER" id="PTHR35711">
    <property type="entry name" value="EXPRESSED PROTEIN"/>
    <property type="match status" value="1"/>
</dbReference>
<feature type="region of interest" description="Disordered" evidence="1">
    <location>
        <begin position="1"/>
        <end position="227"/>
    </location>
</feature>
<feature type="compositionally biased region" description="Low complexity" evidence="1">
    <location>
        <begin position="933"/>
        <end position="956"/>
    </location>
</feature>
<sequence length="1459" mass="155760">MNENKKPVDQTDADAARMLISPPPEEELQRTRTHLLKPFNGPKRKRGGTPNKQQDPQEATPNPKPRKTHRRRSSQQQAQDSPTRPSFARNPDADYVPRDSLVSAASARRSVTPYEPPTDVFTPPREILLAPTPAPKSSRGASTKPQGRTTPQPRPRTATPLRVVVHSVKKEPLPAIDLARPMTPPSPTDDPLLLLPSSSSPLKRRASTARFHATYHDDEYDDERPATSSDAAYAPIDWTVGLDVDAQDDNRTSDSMDLDPPASFDGPPPHTLSLALPHTPTQPTVSFTSAGWDSDDDDEDAGALPVRPVMSFTSTLVRPAHPTPALSTLPPSTTATHINGNTPAAFDFLQPTKPDPPTPRTQARAEAWGVWGSPFPGRGEAGEGSFRMDGRRRGGDAGLLAGHGLAPSAAQEQGGEQEEENEEASAEQEDADDSDASMEEGVSILRALREEDARRRAGRRSASSARGSNEGVGGPRQEDEEDEQEEEDGDEDEDEDEAEEAEVRAMSVDPEPEDDALELPAGPPAQHLLHGREHEERQEEERRFVVRTPSPLRPSSAFDFSRPSLDATTFVLPTQVGGGGGVQQRQAAQTPPYRWAPGHGGAQTPAVRRLVLGGAAPAPTAFASDSEPASVRVEQEMHPDGGEREKRVYTALGMRAPQSLLASPSKERLGNEHVHVVHREAGEKRARARASFGRVDPGAVSVSALPRQEPSNTEAGVQVDVDGEDDSGGEEEEEDAALLGLVKITSADPRAAARAAAILKQHDYDCFTRLRHSSAKERERRRHSYGGVGKSGSNSPLRTSAAMGAGRMQDIAVLRAQAGAHNSGFDSSYTANTNPNPNAKETGKDKEKKARRQSARVVGERVYFPGSPKPVTTAELLAEAEREVARGVGSPSASASARVDGGGHAERTTPRRVPLPESDSEDDDESDSDSDGQRAAAAAATNAQSSTAAESSSSNGKTWGKPEWKALDACFTDERIAVAARLGMVLNLVPAPAPGTAFSTPVRPSASAAGHAGYNATAMQSNTNASAVMMASADAVDLGAVVARFVDARGGEGVVCSWGPGWDLESLIQRARALQIKQRAGHVAPPTPNANNSASAAKSSFAFPAREGGGVFAGARRQASMVVPDFTPLGKRAMPPRVSGGGARVNAVAGSSDLANTVGRPRPRLPAPVLAGAPFSQLPPTPEPLRKRRVPGSLFAPRYSHLLEEAVAVSGSGKGKERAVEREEEEEEERMEDGEEEEQQQDESFSTDPDSSLDADAEMAPATPLREREEAALYAQPAATAAPASMGKRMKGFLFSYLPTLAKTAPPTRTAALLARPRLPLPPLELLEKPRGPVVTPVRPPLPKTRAPKELVSLQPAPPVAKKTGIPRRAPPRRMVELNHVEMPVEGEPLVRVGPRPRTSSGGSVKDLVKNFERLDKEKEKEKARGAEVKRVRSVGDFGGNNNGRKGAAAAGAGRPVWR</sequence>
<feature type="compositionally biased region" description="Basic and acidic residues" evidence="1">
    <location>
        <begin position="633"/>
        <end position="643"/>
    </location>
</feature>
<feature type="compositionally biased region" description="Acidic residues" evidence="1">
    <location>
        <begin position="918"/>
        <end position="930"/>
    </location>
</feature>
<feature type="compositionally biased region" description="Acidic residues" evidence="1">
    <location>
        <begin position="478"/>
        <end position="500"/>
    </location>
</feature>
<feature type="compositionally biased region" description="Low complexity" evidence="1">
    <location>
        <begin position="102"/>
        <end position="111"/>
    </location>
</feature>
<feature type="compositionally biased region" description="Basic and acidic residues" evidence="1">
    <location>
        <begin position="386"/>
        <end position="395"/>
    </location>
</feature>
<evidence type="ECO:0000313" key="2">
    <source>
        <dbReference type="EMBL" id="KAJ7021391.1"/>
    </source>
</evidence>
<accession>A0AAD6S546</accession>
<feature type="region of interest" description="Disordered" evidence="1">
    <location>
        <begin position="242"/>
        <end position="302"/>
    </location>
</feature>
<feature type="region of interest" description="Disordered" evidence="1">
    <location>
        <begin position="1434"/>
        <end position="1459"/>
    </location>
</feature>
<gene>
    <name evidence="2" type="ORF">C8F04DRAFT_1403023</name>
</gene>
<feature type="region of interest" description="Disordered" evidence="1">
    <location>
        <begin position="822"/>
        <end position="869"/>
    </location>
</feature>
<feature type="compositionally biased region" description="Basic and acidic residues" evidence="1">
    <location>
        <begin position="530"/>
        <end position="544"/>
    </location>
</feature>
<feature type="compositionally biased region" description="Polar residues" evidence="1">
    <location>
        <begin position="824"/>
        <end position="839"/>
    </location>
</feature>